<dbReference type="Pfam" id="PF13581">
    <property type="entry name" value="HATPase_c_2"/>
    <property type="match status" value="1"/>
</dbReference>
<protein>
    <submittedName>
        <fullName evidence="2">Anti-sigma regulatory factor (Ser/Thr protein kinase)</fullName>
    </submittedName>
</protein>
<accession>A0A5S4ZR44</accession>
<comment type="caution">
    <text evidence="2">The sequence shown here is derived from an EMBL/GenBank/DDBJ whole genome shotgun (WGS) entry which is preliminary data.</text>
</comment>
<dbReference type="AlphaFoldDB" id="A0A5S4ZR44"/>
<sequence>MKMEFEVRGMDFNRAGEAAAQIKKALQMVGMKIETIRKTVIVAYEAELNIVIHAHKGILSAVLLPDRVQITAADEGPGIADVSLALQEGYSTAPPHVREMGFGAGMGLPNIQRCSDKLDIESRPGYGTTVTAVIINRPGGE</sequence>
<dbReference type="EMBL" id="VNHM01000008">
    <property type="protein sequence ID" value="TYO95365.1"/>
    <property type="molecule type" value="Genomic_DNA"/>
</dbReference>
<dbReference type="InterPro" id="IPR003594">
    <property type="entry name" value="HATPase_dom"/>
</dbReference>
<dbReference type="InterPro" id="IPR036890">
    <property type="entry name" value="HATPase_C_sf"/>
</dbReference>
<dbReference type="RefSeq" id="WP_166511716.1">
    <property type="nucleotide sequence ID" value="NZ_VNHM01000008.1"/>
</dbReference>
<gene>
    <name evidence="2" type="ORF">LX24_01716</name>
</gene>
<proteinExistence type="predicted"/>
<dbReference type="SUPFAM" id="SSF55874">
    <property type="entry name" value="ATPase domain of HSP90 chaperone/DNA topoisomerase II/histidine kinase"/>
    <property type="match status" value="1"/>
</dbReference>
<reference evidence="2 3" key="1">
    <citation type="submission" date="2019-07" db="EMBL/GenBank/DDBJ databases">
        <title>Genomic Encyclopedia of Type Strains, Phase I: the one thousand microbial genomes (KMG-I) project.</title>
        <authorList>
            <person name="Kyrpides N."/>
        </authorList>
    </citation>
    <scope>NUCLEOTIDE SEQUENCE [LARGE SCALE GENOMIC DNA]</scope>
    <source>
        <strain evidence="2 3">DSM 6562</strain>
    </source>
</reference>
<evidence type="ECO:0000259" key="1">
    <source>
        <dbReference type="Pfam" id="PF13581"/>
    </source>
</evidence>
<organism evidence="2 3">
    <name type="scientific">Desulfallas thermosapovorans DSM 6562</name>
    <dbReference type="NCBI Taxonomy" id="1121431"/>
    <lineage>
        <taxon>Bacteria</taxon>
        <taxon>Bacillati</taxon>
        <taxon>Bacillota</taxon>
        <taxon>Clostridia</taxon>
        <taxon>Eubacteriales</taxon>
        <taxon>Desulfallaceae</taxon>
        <taxon>Desulfallas</taxon>
    </lineage>
</organism>
<dbReference type="Proteomes" id="UP000323166">
    <property type="component" value="Unassembled WGS sequence"/>
</dbReference>
<evidence type="ECO:0000313" key="3">
    <source>
        <dbReference type="Proteomes" id="UP000323166"/>
    </source>
</evidence>
<feature type="domain" description="Histidine kinase/HSP90-like ATPase" evidence="1">
    <location>
        <begin position="15"/>
        <end position="133"/>
    </location>
</feature>
<keyword evidence="3" id="KW-1185">Reference proteome</keyword>
<evidence type="ECO:0000313" key="2">
    <source>
        <dbReference type="EMBL" id="TYO95365.1"/>
    </source>
</evidence>
<name>A0A5S4ZR44_9FIRM</name>
<dbReference type="Gene3D" id="3.30.565.10">
    <property type="entry name" value="Histidine kinase-like ATPase, C-terminal domain"/>
    <property type="match status" value="1"/>
</dbReference>